<feature type="compositionally biased region" description="Pro residues" evidence="1">
    <location>
        <begin position="15"/>
        <end position="25"/>
    </location>
</feature>
<organism evidence="2 3">
    <name type="scientific">Frankia torreyi</name>
    <dbReference type="NCBI Taxonomy" id="1856"/>
    <lineage>
        <taxon>Bacteria</taxon>
        <taxon>Bacillati</taxon>
        <taxon>Actinomycetota</taxon>
        <taxon>Actinomycetes</taxon>
        <taxon>Frankiales</taxon>
        <taxon>Frankiaceae</taxon>
        <taxon>Frankia</taxon>
    </lineage>
</organism>
<protein>
    <submittedName>
        <fullName evidence="2">Uncharacterized protein</fullName>
    </submittedName>
</protein>
<evidence type="ECO:0000313" key="2">
    <source>
        <dbReference type="EMBL" id="KJE22178.1"/>
    </source>
</evidence>
<dbReference type="RefSeq" id="WP_044886045.1">
    <property type="nucleotide sequence ID" value="NZ_JYFN01000026.1"/>
</dbReference>
<evidence type="ECO:0000313" key="3">
    <source>
        <dbReference type="Proteomes" id="UP000032545"/>
    </source>
</evidence>
<name>A0A0D8BD12_9ACTN</name>
<evidence type="ECO:0000256" key="1">
    <source>
        <dbReference type="SAM" id="MobiDB-lite"/>
    </source>
</evidence>
<reference evidence="3" key="1">
    <citation type="submission" date="2015-02" db="EMBL/GenBank/DDBJ databases">
        <title>Draft Genome of Frankia sp. CpI1-S.</title>
        <authorList>
            <person name="Oshone R.T."/>
            <person name="Ngom M."/>
            <person name="Ghodhbane-Gtari F."/>
            <person name="Gtari M."/>
            <person name="Morris K."/>
            <person name="Thomas K."/>
            <person name="Sen A."/>
            <person name="Tisa L.S."/>
        </authorList>
    </citation>
    <scope>NUCLEOTIDE SEQUENCE [LARGE SCALE GENOMIC DNA]</scope>
    <source>
        <strain evidence="3">CpI1-S</strain>
    </source>
</reference>
<dbReference type="EMBL" id="JYFN01000026">
    <property type="protein sequence ID" value="KJE22178.1"/>
    <property type="molecule type" value="Genomic_DNA"/>
</dbReference>
<gene>
    <name evidence="2" type="ORF">FF36_03440</name>
</gene>
<dbReference type="PATRIC" id="fig|1502723.3.peg.2875"/>
<dbReference type="AlphaFoldDB" id="A0A0D8BD12"/>
<dbReference type="Proteomes" id="UP000032545">
    <property type="component" value="Unassembled WGS sequence"/>
</dbReference>
<comment type="caution">
    <text evidence="2">The sequence shown here is derived from an EMBL/GenBank/DDBJ whole genome shotgun (WGS) entry which is preliminary data.</text>
</comment>
<reference evidence="2 3" key="2">
    <citation type="journal article" date="2016" name="Genome Announc.">
        <title>Permanent Draft Genome Sequences for Two Variants of Frankia sp. Strain CpI1, the First Frankia Strain Isolated from Root Nodules of Comptonia peregrina.</title>
        <authorList>
            <person name="Oshone R."/>
            <person name="Hurst S.G.IV."/>
            <person name="Abebe-Akele F."/>
            <person name="Simpson S."/>
            <person name="Morris K."/>
            <person name="Thomas W.K."/>
            <person name="Tisa L.S."/>
        </authorList>
    </citation>
    <scope>NUCLEOTIDE SEQUENCE [LARGE SCALE GENOMIC DNA]</scope>
    <source>
        <strain evidence="3">CpI1-S</strain>
    </source>
</reference>
<feature type="region of interest" description="Disordered" evidence="1">
    <location>
        <begin position="1"/>
        <end position="48"/>
    </location>
</feature>
<proteinExistence type="predicted"/>
<keyword evidence="3" id="KW-1185">Reference proteome</keyword>
<sequence length="207" mass="21075">MPYAAASRRRAGQPMPAPAGGPPAPGDDHPPARPTARRRGRCLRGSRPARTTLAAAGATIALTGLFAVADAGAARAGGVVWASCPSGQVSEVSVPASDGAPATGATWLEAGYYAHIATFWRPATALLCRTEAGRGVDAGEPTFRFEHQGCPGGEATFGVPRPAAAGGGSGADGPPVTWGTYLPDGWYDLGDTSDPAWTSVCWSSFQR</sequence>
<feature type="compositionally biased region" description="Basic residues" evidence="1">
    <location>
        <begin position="35"/>
        <end position="44"/>
    </location>
</feature>
<accession>A0A0D8BD12</accession>